<keyword evidence="1" id="KW-0472">Membrane</keyword>
<organism evidence="2 3">
    <name type="scientific">Gigaspora margarita</name>
    <dbReference type="NCBI Taxonomy" id="4874"/>
    <lineage>
        <taxon>Eukaryota</taxon>
        <taxon>Fungi</taxon>
        <taxon>Fungi incertae sedis</taxon>
        <taxon>Mucoromycota</taxon>
        <taxon>Glomeromycotina</taxon>
        <taxon>Glomeromycetes</taxon>
        <taxon>Diversisporales</taxon>
        <taxon>Gigasporaceae</taxon>
        <taxon>Gigaspora</taxon>
    </lineage>
</organism>
<sequence length="105" mass="12049">MLLLHSFEDRSYYYNVILVNGIVFTTYQTLQIVNNAVFFDKGIYSATVVVDTLLCLVAAFGLFVICVVIYFTIIISVYAERYRTKDDDYDISEEVIETPGSNNNY</sequence>
<reference evidence="2 3" key="1">
    <citation type="journal article" date="2019" name="Environ. Microbiol.">
        <title>At the nexus of three kingdoms: the genome of the mycorrhizal fungus Gigaspora margarita provides insights into plant, endobacterial and fungal interactions.</title>
        <authorList>
            <person name="Venice F."/>
            <person name="Ghignone S."/>
            <person name="Salvioli di Fossalunga A."/>
            <person name="Amselem J."/>
            <person name="Novero M."/>
            <person name="Xianan X."/>
            <person name="Sedzielewska Toro K."/>
            <person name="Morin E."/>
            <person name="Lipzen A."/>
            <person name="Grigoriev I.V."/>
            <person name="Henrissat B."/>
            <person name="Martin F.M."/>
            <person name="Bonfante P."/>
        </authorList>
    </citation>
    <scope>NUCLEOTIDE SEQUENCE [LARGE SCALE GENOMIC DNA]</scope>
    <source>
        <strain evidence="2 3">BEG34</strain>
    </source>
</reference>
<dbReference type="Proteomes" id="UP000439903">
    <property type="component" value="Unassembled WGS sequence"/>
</dbReference>
<comment type="caution">
    <text evidence="2">The sequence shown here is derived from an EMBL/GenBank/DDBJ whole genome shotgun (WGS) entry which is preliminary data.</text>
</comment>
<evidence type="ECO:0000313" key="2">
    <source>
        <dbReference type="EMBL" id="KAF0468063.1"/>
    </source>
</evidence>
<accession>A0A8H3XHS4</accession>
<proteinExistence type="predicted"/>
<keyword evidence="1" id="KW-0812">Transmembrane</keyword>
<keyword evidence="1" id="KW-1133">Transmembrane helix</keyword>
<dbReference type="AlphaFoldDB" id="A0A8H3XHS4"/>
<protein>
    <submittedName>
        <fullName evidence="2">Uncharacterized protein</fullName>
    </submittedName>
</protein>
<name>A0A8H3XHS4_GIGMA</name>
<dbReference type="OrthoDB" id="2474987at2759"/>
<evidence type="ECO:0000313" key="3">
    <source>
        <dbReference type="Proteomes" id="UP000439903"/>
    </source>
</evidence>
<evidence type="ECO:0000256" key="1">
    <source>
        <dbReference type="SAM" id="Phobius"/>
    </source>
</evidence>
<dbReference type="EMBL" id="WTPW01000946">
    <property type="protein sequence ID" value="KAF0468063.1"/>
    <property type="molecule type" value="Genomic_DNA"/>
</dbReference>
<gene>
    <name evidence="2" type="ORF">F8M41_025873</name>
</gene>
<feature type="transmembrane region" description="Helical" evidence="1">
    <location>
        <begin position="12"/>
        <end position="30"/>
    </location>
</feature>
<keyword evidence="3" id="KW-1185">Reference proteome</keyword>
<feature type="transmembrane region" description="Helical" evidence="1">
    <location>
        <begin position="42"/>
        <end position="75"/>
    </location>
</feature>